<dbReference type="PANTHER" id="PTHR36434">
    <property type="entry name" value="MEMBRANE PROTEASE YUGP-RELATED"/>
    <property type="match status" value="1"/>
</dbReference>
<gene>
    <name evidence="2" type="ORF">CNLFYP112_00461</name>
</gene>
<evidence type="ECO:0000256" key="1">
    <source>
        <dbReference type="SAM" id="Phobius"/>
    </source>
</evidence>
<feature type="transmembrane region" description="Helical" evidence="1">
    <location>
        <begin position="203"/>
        <end position="227"/>
    </location>
</feature>
<dbReference type="PANTHER" id="PTHR36434:SF1">
    <property type="entry name" value="MEMBRANE PROTEASE YUGP-RELATED"/>
    <property type="match status" value="1"/>
</dbReference>
<keyword evidence="1" id="KW-1133">Transmembrane helix</keyword>
<sequence>MFYPSFYFDPTYILIIIGVIICSIASMRVKSTFSKYSGMRNHMGLTGAQAAERVLHGAGIYDVRIERVAGNLTDHYDPRNKVLRLSDATYGQCSVAAVGVAAHECGHAIQHARGYAPLQFRSALVPVANFGSMIAWPLIVLGLFINSQSSAMIINIGILAFSLAVLFQLVTLPVEYNASGRAVRILAETGMMQGEEIVATKKVLNAAALTYVASAAAAILQLVRILILTGGRRRDD</sequence>
<feature type="transmembrane region" description="Helical" evidence="1">
    <location>
        <begin position="123"/>
        <end position="145"/>
    </location>
</feature>
<dbReference type="Pfam" id="PF04298">
    <property type="entry name" value="Zn_peptidase_2"/>
    <property type="match status" value="1"/>
</dbReference>
<keyword evidence="1" id="KW-0812">Transmembrane</keyword>
<organism evidence="2">
    <name type="scientific">[Clostridium] nexile</name>
    <dbReference type="NCBI Taxonomy" id="29361"/>
    <lineage>
        <taxon>Bacteria</taxon>
        <taxon>Bacillati</taxon>
        <taxon>Bacillota</taxon>
        <taxon>Clostridia</taxon>
        <taxon>Lachnospirales</taxon>
        <taxon>Lachnospiraceae</taxon>
        <taxon>Tyzzerella</taxon>
    </lineage>
</organism>
<feature type="transmembrane region" description="Helical" evidence="1">
    <location>
        <begin position="151"/>
        <end position="174"/>
    </location>
</feature>
<keyword evidence="1" id="KW-0472">Membrane</keyword>
<dbReference type="AlphaFoldDB" id="A0A6N2TP19"/>
<reference evidence="2" key="1">
    <citation type="submission" date="2019-11" db="EMBL/GenBank/DDBJ databases">
        <authorList>
            <person name="Feng L."/>
        </authorList>
    </citation>
    <scope>NUCLEOTIDE SEQUENCE</scope>
    <source>
        <strain evidence="2">CnexileLFYP112</strain>
    </source>
</reference>
<feature type="transmembrane region" description="Helical" evidence="1">
    <location>
        <begin position="12"/>
        <end position="29"/>
    </location>
</feature>
<dbReference type="InterPro" id="IPR007395">
    <property type="entry name" value="Zn_peptidase_2"/>
</dbReference>
<accession>A0A6N2TP19</accession>
<evidence type="ECO:0000313" key="2">
    <source>
        <dbReference type="EMBL" id="VYT07338.1"/>
    </source>
</evidence>
<protein>
    <submittedName>
        <fullName evidence="2">Neutral zinc metallopeptidase</fullName>
    </submittedName>
</protein>
<proteinExistence type="predicted"/>
<dbReference type="EMBL" id="CACRTG010000012">
    <property type="protein sequence ID" value="VYT07338.1"/>
    <property type="molecule type" value="Genomic_DNA"/>
</dbReference>
<name>A0A6N2TP19_9FIRM</name>